<gene>
    <name evidence="3" type="ORF">CYCCA115_LOCUS17589</name>
</gene>
<reference evidence="3" key="1">
    <citation type="submission" date="2023-08" db="EMBL/GenBank/DDBJ databases">
        <authorList>
            <person name="Audoor S."/>
            <person name="Bilcke G."/>
        </authorList>
    </citation>
    <scope>NUCLEOTIDE SEQUENCE</scope>
</reference>
<dbReference type="EMBL" id="CAKOGP040001981">
    <property type="protein sequence ID" value="CAJ1959166.1"/>
    <property type="molecule type" value="Genomic_DNA"/>
</dbReference>
<organism evidence="3 4">
    <name type="scientific">Cylindrotheca closterium</name>
    <dbReference type="NCBI Taxonomy" id="2856"/>
    <lineage>
        <taxon>Eukaryota</taxon>
        <taxon>Sar</taxon>
        <taxon>Stramenopiles</taxon>
        <taxon>Ochrophyta</taxon>
        <taxon>Bacillariophyta</taxon>
        <taxon>Bacillariophyceae</taxon>
        <taxon>Bacillariophycidae</taxon>
        <taxon>Bacillariales</taxon>
        <taxon>Bacillariaceae</taxon>
        <taxon>Cylindrotheca</taxon>
    </lineage>
</organism>
<evidence type="ECO:0000313" key="3">
    <source>
        <dbReference type="EMBL" id="CAJ1959166.1"/>
    </source>
</evidence>
<comment type="caution">
    <text evidence="3">The sequence shown here is derived from an EMBL/GenBank/DDBJ whole genome shotgun (WGS) entry which is preliminary data.</text>
</comment>
<dbReference type="Gene3D" id="6.10.140.530">
    <property type="match status" value="2"/>
</dbReference>
<evidence type="ECO:0000313" key="4">
    <source>
        <dbReference type="Proteomes" id="UP001295423"/>
    </source>
</evidence>
<keyword evidence="4" id="KW-1185">Reference proteome</keyword>
<protein>
    <recommendedName>
        <fullName evidence="2">Helicase-associated domain-containing protein</fullName>
    </recommendedName>
</protein>
<feature type="compositionally biased region" description="Basic and acidic residues" evidence="1">
    <location>
        <begin position="195"/>
        <end position="207"/>
    </location>
</feature>
<sequence length="456" mass="52457">MDFEIKQLITDFLEWQVTNHGKGEGVLAAWKEVFAPKDNNGSVTHPSSRTIQYVAMRKSKQMKSVALFFDKSDVVACIPTIRDSEETDSICVNKEFSSLFQALTYMATMNSSELTTGRIKANEIGASNEFSNSKDTMTTLAQVDKDDKCSNNNNNNNKRDLQGSSANGHVDTLEPSSKRLKTEGNDVMESMNPETPEKDSSEPDGNKKPSQFTKIRFKEKERQWQGKFEALASLWKNGATIYQRDIAPFNGLSNWVKHQRKRFKQNTLREDRKKKLDSIGFKWVGRNTIVLSTEPNNEKELAAMKHAYLTYESQQKQGLDVEKEDGWEILWKQRYQELVEFKKRFGHTKVPKEWPENKQLAGWVRKQREQSRRPPEESMLTESRKQRLNDIGFAWFLRPSRLKRPPPPDLTPKPDPKPEMAPEPEEPAGQTCIMGKEDESHDVEPYSVDKNGYLII</sequence>
<feature type="compositionally biased region" description="Basic and acidic residues" evidence="1">
    <location>
        <begin position="366"/>
        <end position="384"/>
    </location>
</feature>
<feature type="domain" description="Helicase-associated" evidence="2">
    <location>
        <begin position="221"/>
        <end position="281"/>
    </location>
</feature>
<evidence type="ECO:0000259" key="2">
    <source>
        <dbReference type="Pfam" id="PF03457"/>
    </source>
</evidence>
<accession>A0AAD2JKF1</accession>
<dbReference type="PANTHER" id="PTHR33418">
    <property type="entry name" value="HELICASE-ASSOCIATED"/>
    <property type="match status" value="1"/>
</dbReference>
<evidence type="ECO:0000256" key="1">
    <source>
        <dbReference type="SAM" id="MobiDB-lite"/>
    </source>
</evidence>
<feature type="region of interest" description="Disordered" evidence="1">
    <location>
        <begin position="399"/>
        <end position="456"/>
    </location>
</feature>
<feature type="domain" description="Helicase-associated" evidence="2">
    <location>
        <begin position="329"/>
        <end position="393"/>
    </location>
</feature>
<feature type="region of interest" description="Disordered" evidence="1">
    <location>
        <begin position="144"/>
        <end position="212"/>
    </location>
</feature>
<dbReference type="PANTHER" id="PTHR33418:SF1">
    <property type="entry name" value="HELICASE-ASSOCIATED DOMAIN-CONTAINING PROTEIN"/>
    <property type="match status" value="1"/>
</dbReference>
<dbReference type="AlphaFoldDB" id="A0AAD2JKF1"/>
<dbReference type="Pfam" id="PF03457">
    <property type="entry name" value="HA"/>
    <property type="match status" value="2"/>
</dbReference>
<feature type="compositionally biased region" description="Basic and acidic residues" evidence="1">
    <location>
        <begin position="435"/>
        <end position="444"/>
    </location>
</feature>
<name>A0AAD2JKF1_9STRA</name>
<proteinExistence type="predicted"/>
<dbReference type="Proteomes" id="UP001295423">
    <property type="component" value="Unassembled WGS sequence"/>
</dbReference>
<feature type="region of interest" description="Disordered" evidence="1">
    <location>
        <begin position="361"/>
        <end position="384"/>
    </location>
</feature>
<dbReference type="InterPro" id="IPR005114">
    <property type="entry name" value="Helicase_assoc"/>
</dbReference>